<name>A0AA41YWJ0_9PROT</name>
<proteinExistence type="predicted"/>
<feature type="region of interest" description="Disordered" evidence="1">
    <location>
        <begin position="23"/>
        <end position="52"/>
    </location>
</feature>
<dbReference type="RefSeq" id="WP_264715486.1">
    <property type="nucleotide sequence ID" value="NZ_JAPDNT010000022.1"/>
</dbReference>
<organism evidence="2 3">
    <name type="scientific">Limobrevibacterium gyesilva</name>
    <dbReference type="NCBI Taxonomy" id="2991712"/>
    <lineage>
        <taxon>Bacteria</taxon>
        <taxon>Pseudomonadati</taxon>
        <taxon>Pseudomonadota</taxon>
        <taxon>Alphaproteobacteria</taxon>
        <taxon>Acetobacterales</taxon>
        <taxon>Acetobacteraceae</taxon>
        <taxon>Limobrevibacterium</taxon>
    </lineage>
</organism>
<comment type="caution">
    <text evidence="2">The sequence shown here is derived from an EMBL/GenBank/DDBJ whole genome shotgun (WGS) entry which is preliminary data.</text>
</comment>
<reference evidence="2" key="2">
    <citation type="submission" date="2022-10" db="EMBL/GenBank/DDBJ databases">
        <authorList>
            <person name="Trinh H.N."/>
        </authorList>
    </citation>
    <scope>NUCLEOTIDE SEQUENCE</scope>
    <source>
        <strain evidence="2">RN2-1</strain>
    </source>
</reference>
<keyword evidence="3" id="KW-1185">Reference proteome</keyword>
<protein>
    <recommendedName>
        <fullName evidence="4">Neuromedin U</fullName>
    </recommendedName>
</protein>
<evidence type="ECO:0000313" key="3">
    <source>
        <dbReference type="Proteomes" id="UP001165679"/>
    </source>
</evidence>
<dbReference type="AlphaFoldDB" id="A0AA41YWJ0"/>
<evidence type="ECO:0000256" key="1">
    <source>
        <dbReference type="SAM" id="MobiDB-lite"/>
    </source>
</evidence>
<evidence type="ECO:0008006" key="4">
    <source>
        <dbReference type="Google" id="ProtNLM"/>
    </source>
</evidence>
<gene>
    <name evidence="2" type="ORF">OL599_19055</name>
</gene>
<evidence type="ECO:0000313" key="2">
    <source>
        <dbReference type="EMBL" id="MCW3476667.1"/>
    </source>
</evidence>
<feature type="compositionally biased region" description="Low complexity" evidence="1">
    <location>
        <begin position="34"/>
        <end position="44"/>
    </location>
</feature>
<dbReference type="EMBL" id="JAPDNT010000022">
    <property type="protein sequence ID" value="MCW3476667.1"/>
    <property type="molecule type" value="Genomic_DNA"/>
</dbReference>
<reference evidence="2" key="1">
    <citation type="submission" date="2022-09" db="EMBL/GenBank/DDBJ databases">
        <title>Rhodovastum sp. nov. RN2-1 isolated from soil in Seongnam, South Korea.</title>
        <authorList>
            <person name="Le N.T."/>
        </authorList>
    </citation>
    <scope>NUCLEOTIDE SEQUENCE</scope>
    <source>
        <strain evidence="2">RN2-1</strain>
    </source>
</reference>
<dbReference type="Proteomes" id="UP001165679">
    <property type="component" value="Unassembled WGS sequence"/>
</dbReference>
<accession>A0AA41YWJ0</accession>
<sequence>MAHMRELGLAVIAGLGLGASAAAQTPPPPSVRIPPAGAAASPGAAGSGGADATELAKKLQNPIGDLYSFPFQNNTNFNAGPHKGTQDILNVQPVIPVHVNEDWNIITRTILPLIWQPSLQPAPTVPFGTGPMTFSAFLSPSKPVNGWLWGVGPVVQVPTISNATLGSNVWGGGPTAVLVFMRGPWVAGGLANNVWSFGGTSGRGGTRYNMFLAQPFVNYNFGEGWYVGSAPVITANWLAAGNKAWTLPVGAEVGRVIKLGGKLPVNLLLGAYYNALRPQFGATWQLRTQVTLIF</sequence>